<protein>
    <submittedName>
        <fullName evidence="1">Tetratricopeptide repeat superfamily protein</fullName>
    </submittedName>
</protein>
<reference evidence="1 2" key="1">
    <citation type="journal article" date="2021" name="Nat. Commun.">
        <title>Incipient diploidization of the medicinal plant Perilla within 10,000 years.</title>
        <authorList>
            <person name="Zhang Y."/>
            <person name="Shen Q."/>
            <person name="Leng L."/>
            <person name="Zhang D."/>
            <person name="Chen S."/>
            <person name="Shi Y."/>
            <person name="Ning Z."/>
            <person name="Chen S."/>
        </authorList>
    </citation>
    <scope>NUCLEOTIDE SEQUENCE [LARGE SCALE GENOMIC DNA]</scope>
    <source>
        <strain evidence="2">cv. PC099</strain>
    </source>
</reference>
<proteinExistence type="predicted"/>
<dbReference type="GO" id="GO:0005739">
    <property type="term" value="C:mitochondrion"/>
    <property type="evidence" value="ECO:0007669"/>
    <property type="project" value="TreeGrafter"/>
</dbReference>
<keyword evidence="2" id="KW-1185">Reference proteome</keyword>
<sequence length="139" mass="15327">MVALLIYVGPQHPKVGVILTYIALMYRLKSTAARSSSLLIQEGLFRKAIELLKAPSLEVDGADENVNRKDIIALARGGYAETLLVQQSRKAGGERLKHWAETAWGNWWMSLGEALELSESSPKVPIIDTRKSLIIAKKG</sequence>
<name>A0AAD4P2G4_PERFH</name>
<dbReference type="PANTHER" id="PTHR47868:SF2">
    <property type="entry name" value="OS05G0457700 PROTEIN"/>
    <property type="match status" value="1"/>
</dbReference>
<dbReference type="PANTHER" id="PTHR47868">
    <property type="entry name" value="OS05G0457700 PROTEIN"/>
    <property type="match status" value="1"/>
</dbReference>
<organism evidence="1 2">
    <name type="scientific">Perilla frutescens var. hirtella</name>
    <name type="common">Perilla citriodora</name>
    <name type="synonym">Perilla setoyensis</name>
    <dbReference type="NCBI Taxonomy" id="608512"/>
    <lineage>
        <taxon>Eukaryota</taxon>
        <taxon>Viridiplantae</taxon>
        <taxon>Streptophyta</taxon>
        <taxon>Embryophyta</taxon>
        <taxon>Tracheophyta</taxon>
        <taxon>Spermatophyta</taxon>
        <taxon>Magnoliopsida</taxon>
        <taxon>eudicotyledons</taxon>
        <taxon>Gunneridae</taxon>
        <taxon>Pentapetalae</taxon>
        <taxon>asterids</taxon>
        <taxon>lamiids</taxon>
        <taxon>Lamiales</taxon>
        <taxon>Lamiaceae</taxon>
        <taxon>Nepetoideae</taxon>
        <taxon>Elsholtzieae</taxon>
        <taxon>Perilla</taxon>
    </lineage>
</organism>
<dbReference type="Proteomes" id="UP001190926">
    <property type="component" value="Unassembled WGS sequence"/>
</dbReference>
<comment type="caution">
    <text evidence="1">The sequence shown here is derived from an EMBL/GenBank/DDBJ whole genome shotgun (WGS) entry which is preliminary data.</text>
</comment>
<gene>
    <name evidence="1" type="ORF">C2S53_019533</name>
</gene>
<accession>A0AAD4P2G4</accession>
<evidence type="ECO:0000313" key="1">
    <source>
        <dbReference type="EMBL" id="KAH6823660.1"/>
    </source>
</evidence>
<dbReference type="EMBL" id="SDAM02000655">
    <property type="protein sequence ID" value="KAH6823660.1"/>
    <property type="molecule type" value="Genomic_DNA"/>
</dbReference>
<evidence type="ECO:0000313" key="2">
    <source>
        <dbReference type="Proteomes" id="UP001190926"/>
    </source>
</evidence>
<dbReference type="AlphaFoldDB" id="A0AAD4P2G4"/>